<evidence type="ECO:0000259" key="3">
    <source>
        <dbReference type="Pfam" id="PF01643"/>
    </source>
</evidence>
<dbReference type="InterPro" id="IPR045023">
    <property type="entry name" value="FATA/B"/>
</dbReference>
<dbReference type="InterPro" id="IPR029069">
    <property type="entry name" value="HotDog_dom_sf"/>
</dbReference>
<dbReference type="GO" id="GO:0016787">
    <property type="term" value="F:hydrolase activity"/>
    <property type="evidence" value="ECO:0007669"/>
    <property type="project" value="UniProtKB-KW"/>
</dbReference>
<evidence type="ECO:0000256" key="2">
    <source>
        <dbReference type="ARBA" id="ARBA00022946"/>
    </source>
</evidence>
<dbReference type="PANTHER" id="PTHR31727:SF6">
    <property type="entry name" value="OLEOYL-ACYL CARRIER PROTEIN THIOESTERASE 1, CHLOROPLASTIC"/>
    <property type="match status" value="1"/>
</dbReference>
<keyword evidence="4" id="KW-0378">Hydrolase</keyword>
<sequence>MKNNPDVFEQRIIVLPEHLDDQQHVNNVQYVQWVQDIAKAHWFSRATPAQQENFFWVVVEHSIRYKQQAFLGEELILQTYVGKATHVTSLRYVNIKNAKTGKILVEAKTTWCLMSQETKKIAKISEELKQVFLE</sequence>
<dbReference type="EMBL" id="JAVRHK010000003">
    <property type="protein sequence ID" value="MDT0676006.1"/>
    <property type="molecule type" value="Genomic_DNA"/>
</dbReference>
<keyword evidence="5" id="KW-1185">Reference proteome</keyword>
<name>A0ABU3D396_9FLAO</name>
<feature type="domain" description="Acyl-ACP thioesterase N-terminal hotdog" evidence="3">
    <location>
        <begin position="6"/>
        <end position="130"/>
    </location>
</feature>
<dbReference type="SUPFAM" id="SSF54637">
    <property type="entry name" value="Thioesterase/thiol ester dehydrase-isomerase"/>
    <property type="match status" value="1"/>
</dbReference>
<dbReference type="RefSeq" id="WP_311502402.1">
    <property type="nucleotide sequence ID" value="NZ_JAVRHK010000003.1"/>
</dbReference>
<organism evidence="4 5">
    <name type="scientific">Autumnicola musiva</name>
    <dbReference type="NCBI Taxonomy" id="3075589"/>
    <lineage>
        <taxon>Bacteria</taxon>
        <taxon>Pseudomonadati</taxon>
        <taxon>Bacteroidota</taxon>
        <taxon>Flavobacteriia</taxon>
        <taxon>Flavobacteriales</taxon>
        <taxon>Flavobacteriaceae</taxon>
        <taxon>Autumnicola</taxon>
    </lineage>
</organism>
<dbReference type="Proteomes" id="UP001262582">
    <property type="component" value="Unassembled WGS sequence"/>
</dbReference>
<comment type="similarity">
    <text evidence="1">Belongs to the acyl-ACP thioesterase family.</text>
</comment>
<dbReference type="Gene3D" id="3.10.129.10">
    <property type="entry name" value="Hotdog Thioesterase"/>
    <property type="match status" value="1"/>
</dbReference>
<reference evidence="4 5" key="1">
    <citation type="submission" date="2023-09" db="EMBL/GenBank/DDBJ databases">
        <authorList>
            <person name="Rey-Velasco X."/>
        </authorList>
    </citation>
    <scope>NUCLEOTIDE SEQUENCE [LARGE SCALE GENOMIC DNA]</scope>
    <source>
        <strain evidence="4 5">F117</strain>
    </source>
</reference>
<dbReference type="InterPro" id="IPR002864">
    <property type="entry name" value="Acyl-ACP_thioesterase_NHD"/>
</dbReference>
<comment type="caution">
    <text evidence="4">The sequence shown here is derived from an EMBL/GenBank/DDBJ whole genome shotgun (WGS) entry which is preliminary data.</text>
</comment>
<accession>A0ABU3D396</accession>
<dbReference type="CDD" id="cd00586">
    <property type="entry name" value="4HBT"/>
    <property type="match status" value="1"/>
</dbReference>
<evidence type="ECO:0000313" key="5">
    <source>
        <dbReference type="Proteomes" id="UP001262582"/>
    </source>
</evidence>
<proteinExistence type="inferred from homology"/>
<evidence type="ECO:0000256" key="1">
    <source>
        <dbReference type="ARBA" id="ARBA00006500"/>
    </source>
</evidence>
<dbReference type="EC" id="3.1.2.-" evidence="4"/>
<dbReference type="Pfam" id="PF01643">
    <property type="entry name" value="Acyl-ACP_TE"/>
    <property type="match status" value="1"/>
</dbReference>
<protein>
    <submittedName>
        <fullName evidence="4">Acyl-CoA thioesterase</fullName>
        <ecNumber evidence="4">3.1.2.-</ecNumber>
    </submittedName>
</protein>
<dbReference type="PANTHER" id="PTHR31727">
    <property type="entry name" value="OLEOYL-ACYL CARRIER PROTEIN THIOESTERASE 1, CHLOROPLASTIC"/>
    <property type="match status" value="1"/>
</dbReference>
<gene>
    <name evidence="4" type="ORF">RM539_05350</name>
</gene>
<evidence type="ECO:0000313" key="4">
    <source>
        <dbReference type="EMBL" id="MDT0676006.1"/>
    </source>
</evidence>
<keyword evidence="2" id="KW-0809">Transit peptide</keyword>